<dbReference type="RefSeq" id="WP_377464943.1">
    <property type="nucleotide sequence ID" value="NZ_JBHUOP010000001.1"/>
</dbReference>
<dbReference type="Proteomes" id="UP001597391">
    <property type="component" value="Unassembled WGS sequence"/>
</dbReference>
<dbReference type="EC" id="3.-.-.-" evidence="2"/>
<dbReference type="GO" id="GO:0016787">
    <property type="term" value="F:hydrolase activity"/>
    <property type="evidence" value="ECO:0007669"/>
    <property type="project" value="UniProtKB-KW"/>
</dbReference>
<accession>A0ABW5XAJ7</accession>
<dbReference type="SUPFAM" id="SSF56601">
    <property type="entry name" value="beta-lactamase/transpeptidase-like"/>
    <property type="match status" value="1"/>
</dbReference>
<keyword evidence="3" id="KW-1185">Reference proteome</keyword>
<proteinExistence type="predicted"/>
<gene>
    <name evidence="2" type="ORF">ACFSYH_02650</name>
</gene>
<sequence length="273" mass="29258">MRAQELFAQWPVDNASAAVIAPSGVLTQYGDLHRQYALASVTKPLAAYAVLIAIEEGAIDLDEPAGPQSSTVRHLLAHTAGYEFDSHVTRGNPGQRRMYSNTGFEVLADHVAQASGIEFGQYAREAVFEPLGMTNTDISASAAAGGRSTAHDLGLFATEMLKPTLVHSSTWNEATSVQFPGVDGLLPGYGRQKPNDWGLGFEIKDSKTPHWTASGNSPKTFGHFGQSGTFLWVDPDAALACVALTDRNFGEWAVDAWPLFSQAVLSEYGQLSA</sequence>
<name>A0ABW5XAJ7_9MICO</name>
<dbReference type="PANTHER" id="PTHR43283">
    <property type="entry name" value="BETA-LACTAMASE-RELATED"/>
    <property type="match status" value="1"/>
</dbReference>
<keyword evidence="2" id="KW-0378">Hydrolase</keyword>
<dbReference type="EMBL" id="JBHUOP010000001">
    <property type="protein sequence ID" value="MFD2839466.1"/>
    <property type="molecule type" value="Genomic_DNA"/>
</dbReference>
<reference evidence="3" key="1">
    <citation type="journal article" date="2019" name="Int. J. Syst. Evol. Microbiol.">
        <title>The Global Catalogue of Microorganisms (GCM) 10K type strain sequencing project: providing services to taxonomists for standard genome sequencing and annotation.</title>
        <authorList>
            <consortium name="The Broad Institute Genomics Platform"/>
            <consortium name="The Broad Institute Genome Sequencing Center for Infectious Disease"/>
            <person name="Wu L."/>
            <person name="Ma J."/>
        </authorList>
    </citation>
    <scope>NUCLEOTIDE SEQUENCE [LARGE SCALE GENOMIC DNA]</scope>
    <source>
        <strain evidence="3">KCTC 33576</strain>
    </source>
</reference>
<evidence type="ECO:0000313" key="3">
    <source>
        <dbReference type="Proteomes" id="UP001597391"/>
    </source>
</evidence>
<dbReference type="Pfam" id="PF00144">
    <property type="entry name" value="Beta-lactamase"/>
    <property type="match status" value="1"/>
</dbReference>
<protein>
    <submittedName>
        <fullName evidence="2">Serine hydrolase domain-containing protein</fullName>
        <ecNumber evidence="2">3.-.-.-</ecNumber>
    </submittedName>
</protein>
<evidence type="ECO:0000313" key="2">
    <source>
        <dbReference type="EMBL" id="MFD2839466.1"/>
    </source>
</evidence>
<organism evidence="2 3">
    <name type="scientific">Populibacterium corticicola</name>
    <dbReference type="NCBI Taxonomy" id="1812826"/>
    <lineage>
        <taxon>Bacteria</taxon>
        <taxon>Bacillati</taxon>
        <taxon>Actinomycetota</taxon>
        <taxon>Actinomycetes</taxon>
        <taxon>Micrococcales</taxon>
        <taxon>Jonesiaceae</taxon>
        <taxon>Populibacterium</taxon>
    </lineage>
</organism>
<feature type="domain" description="Beta-lactamase-related" evidence="1">
    <location>
        <begin position="36"/>
        <end position="253"/>
    </location>
</feature>
<dbReference type="Gene3D" id="3.40.710.10">
    <property type="entry name" value="DD-peptidase/beta-lactamase superfamily"/>
    <property type="match status" value="1"/>
</dbReference>
<dbReference type="InterPro" id="IPR050789">
    <property type="entry name" value="Diverse_Enzym_Activities"/>
</dbReference>
<dbReference type="InterPro" id="IPR012338">
    <property type="entry name" value="Beta-lactam/transpept-like"/>
</dbReference>
<dbReference type="InterPro" id="IPR001466">
    <property type="entry name" value="Beta-lactam-related"/>
</dbReference>
<comment type="caution">
    <text evidence="2">The sequence shown here is derived from an EMBL/GenBank/DDBJ whole genome shotgun (WGS) entry which is preliminary data.</text>
</comment>
<evidence type="ECO:0000259" key="1">
    <source>
        <dbReference type="Pfam" id="PF00144"/>
    </source>
</evidence>
<dbReference type="PANTHER" id="PTHR43283:SF15">
    <property type="entry name" value="CONSERVED PROTEIN"/>
    <property type="match status" value="1"/>
</dbReference>